<protein>
    <recommendedName>
        <fullName evidence="3">HipA protein</fullName>
    </recommendedName>
</protein>
<name>A6NWR4_9FIRM</name>
<dbReference type="OrthoDB" id="9812605at2"/>
<dbReference type="STRING" id="411467.BACCAP_02658"/>
<sequence length="365" mass="41960">MAATEYVLMNQDISVLDFTCRRNEFDEPEFFEGTWHVDYRPIGYRGLAAFLEHRKAPKHREHIRQLLEQYGCDDLEGFLQVTRALSLNDTFWVKRQGEVLQWRDVSLYTNPFSEVISEAAFDGTVSETDFSSTSPEFGTDGYYAKCWIREESGIKLYKSGSAFLEIEPLSEFLASQLAEGICRQAVLYDLDYYHGKLISKCPLFTSETVGLAKASAVFHGAEHTIPDLLQYFRGIGSEDAFRRMCILDAIILNPDRHYGNFGVLFDTATMEVLQMAPVFDNNKSLLPELDNDQLAAPDWYIARCRPRIGRDFILTARGLLTDEIRADLERMRDFTFRQHPKIQAEQMRLDALSGIVRERIRQILA</sequence>
<dbReference type="EMBL" id="AAXG02000016">
    <property type="protein sequence ID" value="EDM99601.1"/>
    <property type="molecule type" value="Genomic_DNA"/>
</dbReference>
<dbReference type="RefSeq" id="WP_006573188.1">
    <property type="nucleotide sequence ID" value="NZ_AAXG02000016.1"/>
</dbReference>
<dbReference type="Gene3D" id="1.10.1070.20">
    <property type="match status" value="1"/>
</dbReference>
<organism evidence="1 2">
    <name type="scientific">Pseudoflavonifractor capillosus ATCC 29799</name>
    <dbReference type="NCBI Taxonomy" id="411467"/>
    <lineage>
        <taxon>Bacteria</taxon>
        <taxon>Bacillati</taxon>
        <taxon>Bacillota</taxon>
        <taxon>Clostridia</taxon>
        <taxon>Eubacteriales</taxon>
        <taxon>Oscillospiraceae</taxon>
        <taxon>Pseudoflavonifractor</taxon>
    </lineage>
</organism>
<proteinExistence type="predicted"/>
<dbReference type="eggNOG" id="COG3550">
    <property type="taxonomic scope" value="Bacteria"/>
</dbReference>
<comment type="caution">
    <text evidence="1">The sequence shown here is derived from an EMBL/GenBank/DDBJ whole genome shotgun (WGS) entry which is preliminary data.</text>
</comment>
<evidence type="ECO:0008006" key="3">
    <source>
        <dbReference type="Google" id="ProtNLM"/>
    </source>
</evidence>
<evidence type="ECO:0000313" key="1">
    <source>
        <dbReference type="EMBL" id="EDM99601.1"/>
    </source>
</evidence>
<accession>A6NWR4</accession>
<reference evidence="1 2" key="1">
    <citation type="submission" date="2007-04" db="EMBL/GenBank/DDBJ databases">
        <authorList>
            <person name="Fulton L."/>
            <person name="Clifton S."/>
            <person name="Fulton B."/>
            <person name="Xu J."/>
            <person name="Minx P."/>
            <person name="Pepin K.H."/>
            <person name="Johnson M."/>
            <person name="Thiruvilangam P."/>
            <person name="Bhonagiri V."/>
            <person name="Nash W.E."/>
            <person name="Mardis E.R."/>
            <person name="Wilson R.K."/>
        </authorList>
    </citation>
    <scope>NUCLEOTIDE SEQUENCE [LARGE SCALE GENOMIC DNA]</scope>
    <source>
        <strain evidence="1 2">ATCC 29799</strain>
    </source>
</reference>
<evidence type="ECO:0000313" key="2">
    <source>
        <dbReference type="Proteomes" id="UP000003639"/>
    </source>
</evidence>
<gene>
    <name evidence="1" type="ORF">BACCAP_02658</name>
</gene>
<keyword evidence="2" id="KW-1185">Reference proteome</keyword>
<reference evidence="1 2" key="2">
    <citation type="submission" date="2007-06" db="EMBL/GenBank/DDBJ databases">
        <title>Draft genome sequence of Pseudoflavonifractor capillosus ATCC 29799.</title>
        <authorList>
            <person name="Sudarsanam P."/>
            <person name="Ley R."/>
            <person name="Guruge J."/>
            <person name="Turnbaugh P.J."/>
            <person name="Mahowald M."/>
            <person name="Liep D."/>
            <person name="Gordon J."/>
        </authorList>
    </citation>
    <scope>NUCLEOTIDE SEQUENCE [LARGE SCALE GENOMIC DNA]</scope>
    <source>
        <strain evidence="1 2">ATCC 29799</strain>
    </source>
</reference>
<dbReference type="Proteomes" id="UP000003639">
    <property type="component" value="Unassembled WGS sequence"/>
</dbReference>
<dbReference type="AlphaFoldDB" id="A6NWR4"/>